<evidence type="ECO:0000256" key="1">
    <source>
        <dbReference type="SAM" id="SignalP"/>
    </source>
</evidence>
<organism evidence="2 3">
    <name type="scientific">Bacteriovorax antarcticus</name>
    <dbReference type="NCBI Taxonomy" id="3088717"/>
    <lineage>
        <taxon>Bacteria</taxon>
        <taxon>Pseudomonadati</taxon>
        <taxon>Bdellovibrionota</taxon>
        <taxon>Bacteriovoracia</taxon>
        <taxon>Bacteriovoracales</taxon>
        <taxon>Bacteriovoracaceae</taxon>
        <taxon>Bacteriovorax</taxon>
    </lineage>
</organism>
<evidence type="ECO:0000313" key="2">
    <source>
        <dbReference type="EMBL" id="MEA9356038.1"/>
    </source>
</evidence>
<evidence type="ECO:0000313" key="3">
    <source>
        <dbReference type="Proteomes" id="UP001302274"/>
    </source>
</evidence>
<keyword evidence="1" id="KW-0732">Signal</keyword>
<feature type="chain" id="PRO_5046984270" evidence="1">
    <location>
        <begin position="19"/>
        <end position="150"/>
    </location>
</feature>
<reference evidence="2 3" key="1">
    <citation type="submission" date="2023-11" db="EMBL/GenBank/DDBJ databases">
        <title>A Novel Polar Bacteriovorax (B. antarcticus) Isolated from the Biocrust in Antarctica.</title>
        <authorList>
            <person name="Mun W."/>
            <person name="Choi S.Y."/>
            <person name="Mitchell R.J."/>
        </authorList>
    </citation>
    <scope>NUCLEOTIDE SEQUENCE [LARGE SCALE GENOMIC DNA]</scope>
    <source>
        <strain evidence="2 3">PP10</strain>
    </source>
</reference>
<dbReference type="Proteomes" id="UP001302274">
    <property type="component" value="Unassembled WGS sequence"/>
</dbReference>
<comment type="caution">
    <text evidence="2">The sequence shown here is derived from an EMBL/GenBank/DDBJ whole genome shotgun (WGS) entry which is preliminary data.</text>
</comment>
<feature type="signal peptide" evidence="1">
    <location>
        <begin position="1"/>
        <end position="18"/>
    </location>
</feature>
<accession>A0ABU5VSJ8</accession>
<dbReference type="RefSeq" id="WP_323575709.1">
    <property type="nucleotide sequence ID" value="NZ_JAYGJQ010000001.1"/>
</dbReference>
<dbReference type="EMBL" id="JAYGJQ010000001">
    <property type="protein sequence ID" value="MEA9356038.1"/>
    <property type="molecule type" value="Genomic_DNA"/>
</dbReference>
<name>A0ABU5VSJ8_9BACT</name>
<protein>
    <submittedName>
        <fullName evidence="2">Uncharacterized protein</fullName>
    </submittedName>
</protein>
<keyword evidence="3" id="KW-1185">Reference proteome</keyword>
<gene>
    <name evidence="2" type="ORF">SHI21_07495</name>
</gene>
<proteinExistence type="predicted"/>
<sequence length="150" mass="16196">MKGLLILALAFTTSSVFAKDINLSGLTAKAVYDSLSIEKLQPFFDGGMGKMYVNIGSIVCDKNVDKELMTCLFKTEGGLNDAEVLLSSNEDYIAVGIIRMALSEATGAEIQTSAVSKKLVIKSLSCHTAGYSHVLDSIEIETRYECKITI</sequence>